<organism evidence="1 2">
    <name type="scientific">Citrus x changshan-huyou</name>
    <dbReference type="NCBI Taxonomy" id="2935761"/>
    <lineage>
        <taxon>Eukaryota</taxon>
        <taxon>Viridiplantae</taxon>
        <taxon>Streptophyta</taxon>
        <taxon>Embryophyta</taxon>
        <taxon>Tracheophyta</taxon>
        <taxon>Spermatophyta</taxon>
        <taxon>Magnoliopsida</taxon>
        <taxon>eudicotyledons</taxon>
        <taxon>Gunneridae</taxon>
        <taxon>Pentapetalae</taxon>
        <taxon>rosids</taxon>
        <taxon>malvids</taxon>
        <taxon>Sapindales</taxon>
        <taxon>Rutaceae</taxon>
        <taxon>Aurantioideae</taxon>
        <taxon>Citrus</taxon>
    </lineage>
</organism>
<evidence type="ECO:0000313" key="1">
    <source>
        <dbReference type="EMBL" id="KAK9193002.1"/>
    </source>
</evidence>
<gene>
    <name evidence="1" type="ORF">WN944_003698</name>
</gene>
<dbReference type="EMBL" id="JBCGBO010000006">
    <property type="protein sequence ID" value="KAK9193002.1"/>
    <property type="molecule type" value="Genomic_DNA"/>
</dbReference>
<name>A0AAP0QFN8_9ROSI</name>
<accession>A0AAP0QFN8</accession>
<sequence length="67" mass="8126">MWLIGRDFDYNTKLSFIHSFMTVKVKIPKKIEIWLSVHFGFTVHLGLLEYKIYSAKSIRYRYICCLY</sequence>
<keyword evidence="2" id="KW-1185">Reference proteome</keyword>
<protein>
    <submittedName>
        <fullName evidence="1">Uncharacterized protein</fullName>
    </submittedName>
</protein>
<dbReference type="Proteomes" id="UP001428341">
    <property type="component" value="Unassembled WGS sequence"/>
</dbReference>
<proteinExistence type="predicted"/>
<reference evidence="1 2" key="1">
    <citation type="submission" date="2024-05" db="EMBL/GenBank/DDBJ databases">
        <title>Haplotype-resolved chromosome-level genome assembly of Huyou (Citrus changshanensis).</title>
        <authorList>
            <person name="Miao C."/>
            <person name="Chen W."/>
            <person name="Wu Y."/>
            <person name="Wang L."/>
            <person name="Zhao S."/>
            <person name="Grierson D."/>
            <person name="Xu C."/>
            <person name="Chen K."/>
        </authorList>
    </citation>
    <scope>NUCLEOTIDE SEQUENCE [LARGE SCALE GENOMIC DNA]</scope>
    <source>
        <strain evidence="1">01-14</strain>
        <tissue evidence="1">Leaf</tissue>
    </source>
</reference>
<evidence type="ECO:0000313" key="2">
    <source>
        <dbReference type="Proteomes" id="UP001428341"/>
    </source>
</evidence>
<comment type="caution">
    <text evidence="1">The sequence shown here is derived from an EMBL/GenBank/DDBJ whole genome shotgun (WGS) entry which is preliminary data.</text>
</comment>
<dbReference type="AlphaFoldDB" id="A0AAP0QFN8"/>